<comment type="caution">
    <text evidence="1">The sequence shown here is derived from an EMBL/GenBank/DDBJ whole genome shotgun (WGS) entry which is preliminary data.</text>
</comment>
<protein>
    <recommendedName>
        <fullName evidence="3">J domain-containing protein</fullName>
    </recommendedName>
</protein>
<dbReference type="AlphaFoldDB" id="A0A2W5BQ68"/>
<accession>A0A2W5BQ68</accession>
<sequence length="201" mass="23232">MNNTLASKTQYVSKIYEDEGLDSFWGLREALTYFASIRLRVADRLDAHDLVFKAYEKWFSLDAIQRDKILERYVVSRQIPQKNNYSYVKHIWNRTPEFFPEKSLQSLSSLKKARNNAAKSLHPDTGGDVESMQLLNQTYDLLHEFVAKGCCVEFGTTKVYVDHGGNPLSYDKNDFSSGSKAFYSQPRIRDEMLAANYFNLL</sequence>
<name>A0A2W5BQ68_9BACT</name>
<feature type="non-terminal residue" evidence="1">
    <location>
        <position position="201"/>
    </location>
</feature>
<gene>
    <name evidence="1" type="ORF">DI626_07615</name>
</gene>
<dbReference type="Proteomes" id="UP000249557">
    <property type="component" value="Unassembled WGS sequence"/>
</dbReference>
<evidence type="ECO:0008006" key="3">
    <source>
        <dbReference type="Google" id="ProtNLM"/>
    </source>
</evidence>
<dbReference type="SUPFAM" id="SSF46565">
    <property type="entry name" value="Chaperone J-domain"/>
    <property type="match status" value="1"/>
</dbReference>
<dbReference type="Gene3D" id="1.10.287.110">
    <property type="entry name" value="DnaJ domain"/>
    <property type="match status" value="1"/>
</dbReference>
<dbReference type="InterPro" id="IPR036869">
    <property type="entry name" value="J_dom_sf"/>
</dbReference>
<proteinExistence type="predicted"/>
<dbReference type="EMBL" id="QFNK01000152">
    <property type="protein sequence ID" value="PZO85365.1"/>
    <property type="molecule type" value="Genomic_DNA"/>
</dbReference>
<organism evidence="1 2">
    <name type="scientific">Micavibrio aeruginosavorus</name>
    <dbReference type="NCBI Taxonomy" id="349221"/>
    <lineage>
        <taxon>Bacteria</taxon>
        <taxon>Pseudomonadati</taxon>
        <taxon>Bdellovibrionota</taxon>
        <taxon>Bdellovibrionia</taxon>
        <taxon>Bdellovibrionales</taxon>
        <taxon>Pseudobdellovibrionaceae</taxon>
        <taxon>Micavibrio</taxon>
    </lineage>
</organism>
<evidence type="ECO:0000313" key="2">
    <source>
        <dbReference type="Proteomes" id="UP000249557"/>
    </source>
</evidence>
<reference evidence="1 2" key="1">
    <citation type="submission" date="2017-08" db="EMBL/GenBank/DDBJ databases">
        <title>Infants hospitalized years apart are colonized by the same room-sourced microbial strains.</title>
        <authorList>
            <person name="Brooks B."/>
            <person name="Olm M.R."/>
            <person name="Firek B.A."/>
            <person name="Baker R."/>
            <person name="Thomas B.C."/>
            <person name="Morowitz M.J."/>
            <person name="Banfield J.F."/>
        </authorList>
    </citation>
    <scope>NUCLEOTIDE SEQUENCE [LARGE SCALE GENOMIC DNA]</scope>
    <source>
        <strain evidence="1">S2_018_000_R2_104</strain>
    </source>
</reference>
<evidence type="ECO:0000313" key="1">
    <source>
        <dbReference type="EMBL" id="PZO85365.1"/>
    </source>
</evidence>